<gene>
    <name evidence="1" type="ORF">R3P38DRAFT_2907136</name>
</gene>
<dbReference type="EMBL" id="JAWWNJ010000018">
    <property type="protein sequence ID" value="KAK7036883.1"/>
    <property type="molecule type" value="Genomic_DNA"/>
</dbReference>
<accession>A0AAW0CCZ2</accession>
<sequence length="183" mass="21072">MVWPAFIVEEFATVPEGDDVAEKEFHGPYNKLLYTLFPADSKYTVVPQYMPTGRGAADFIVTFRILVRKRPIFLLELKPPSDLKFQSRRMDADDQIRQRLVDLGSESPLTVLHAVSAIGTKLCFYTYTKSSSEPISPPGIPYDRIRVNDVAPREWWSTDVLEAEGEQRFREVTERIKRDCEQL</sequence>
<proteinExistence type="predicted"/>
<reference evidence="1 2" key="1">
    <citation type="journal article" date="2024" name="J Genomics">
        <title>Draft genome sequencing and assembly of Favolaschia claudopus CIRM-BRFM 2984 isolated from oak limbs.</title>
        <authorList>
            <person name="Navarro D."/>
            <person name="Drula E."/>
            <person name="Chaduli D."/>
            <person name="Cazenave R."/>
            <person name="Ahrendt S."/>
            <person name="Wang J."/>
            <person name="Lipzen A."/>
            <person name="Daum C."/>
            <person name="Barry K."/>
            <person name="Grigoriev I.V."/>
            <person name="Favel A."/>
            <person name="Rosso M.N."/>
            <person name="Martin F."/>
        </authorList>
    </citation>
    <scope>NUCLEOTIDE SEQUENCE [LARGE SCALE GENOMIC DNA]</scope>
    <source>
        <strain evidence="1 2">CIRM-BRFM 2984</strain>
    </source>
</reference>
<protein>
    <submittedName>
        <fullName evidence="1">Uncharacterized protein</fullName>
    </submittedName>
</protein>
<comment type="caution">
    <text evidence="1">The sequence shown here is derived from an EMBL/GenBank/DDBJ whole genome shotgun (WGS) entry which is preliminary data.</text>
</comment>
<evidence type="ECO:0000313" key="2">
    <source>
        <dbReference type="Proteomes" id="UP001362999"/>
    </source>
</evidence>
<organism evidence="1 2">
    <name type="scientific">Favolaschia claudopus</name>
    <dbReference type="NCBI Taxonomy" id="2862362"/>
    <lineage>
        <taxon>Eukaryota</taxon>
        <taxon>Fungi</taxon>
        <taxon>Dikarya</taxon>
        <taxon>Basidiomycota</taxon>
        <taxon>Agaricomycotina</taxon>
        <taxon>Agaricomycetes</taxon>
        <taxon>Agaricomycetidae</taxon>
        <taxon>Agaricales</taxon>
        <taxon>Marasmiineae</taxon>
        <taxon>Mycenaceae</taxon>
        <taxon>Favolaschia</taxon>
    </lineage>
</organism>
<keyword evidence="2" id="KW-1185">Reference proteome</keyword>
<evidence type="ECO:0000313" key="1">
    <source>
        <dbReference type="EMBL" id="KAK7036883.1"/>
    </source>
</evidence>
<name>A0AAW0CCZ2_9AGAR</name>
<dbReference type="Proteomes" id="UP001362999">
    <property type="component" value="Unassembled WGS sequence"/>
</dbReference>
<dbReference type="AlphaFoldDB" id="A0AAW0CCZ2"/>